<feature type="domain" description="HTH marR-type" evidence="4">
    <location>
        <begin position="10"/>
        <end position="143"/>
    </location>
</feature>
<sequence length="161" mass="17735">MAAPRTPAFRPLLSYEVNSTSDVLRRSASMRFRREHDVSLMEWRTLALIEYLQPVALRDLVAYSSTDKAQISRIVTGLVERGFAERRADAADARSARIKLTAAGRRIVKGLGEAARDRDRVLRSALTQAEIDQLVSSLAKLKAKAQELVASEEALQAGGQA</sequence>
<evidence type="ECO:0000259" key="4">
    <source>
        <dbReference type="PROSITE" id="PS50995"/>
    </source>
</evidence>
<dbReference type="InterPro" id="IPR036388">
    <property type="entry name" value="WH-like_DNA-bd_sf"/>
</dbReference>
<dbReference type="RefSeq" id="WP_243305238.1">
    <property type="nucleotide sequence ID" value="NZ_JALGBI010000001.1"/>
</dbReference>
<keyword evidence="3" id="KW-0804">Transcription</keyword>
<proteinExistence type="predicted"/>
<dbReference type="PANTHER" id="PTHR35790">
    <property type="entry name" value="HTH-TYPE TRANSCRIPTIONAL REGULATOR PCHR"/>
    <property type="match status" value="1"/>
</dbReference>
<dbReference type="PRINTS" id="PR00598">
    <property type="entry name" value="HTHMARR"/>
</dbReference>
<keyword evidence="2" id="KW-0238">DNA-binding</keyword>
<keyword evidence="6" id="KW-1185">Reference proteome</keyword>
<dbReference type="GO" id="GO:0003700">
    <property type="term" value="F:DNA-binding transcription factor activity"/>
    <property type="evidence" value="ECO:0007669"/>
    <property type="project" value="InterPro"/>
</dbReference>
<dbReference type="InterPro" id="IPR000835">
    <property type="entry name" value="HTH_MarR-typ"/>
</dbReference>
<evidence type="ECO:0000256" key="3">
    <source>
        <dbReference type="ARBA" id="ARBA00023163"/>
    </source>
</evidence>
<gene>
    <name evidence="5" type="ORF">MMF98_05835</name>
</gene>
<dbReference type="Proteomes" id="UP001139447">
    <property type="component" value="Unassembled WGS sequence"/>
</dbReference>
<dbReference type="SMART" id="SM00347">
    <property type="entry name" value="HTH_MARR"/>
    <property type="match status" value="1"/>
</dbReference>
<name>A0A9X1VST3_9BURK</name>
<evidence type="ECO:0000313" key="5">
    <source>
        <dbReference type="EMBL" id="MCJ0762730.1"/>
    </source>
</evidence>
<dbReference type="SUPFAM" id="SSF46785">
    <property type="entry name" value="Winged helix' DNA-binding domain"/>
    <property type="match status" value="1"/>
</dbReference>
<dbReference type="AlphaFoldDB" id="A0A9X1VST3"/>
<dbReference type="Pfam" id="PF12802">
    <property type="entry name" value="MarR_2"/>
    <property type="match status" value="1"/>
</dbReference>
<dbReference type="Gene3D" id="1.10.10.10">
    <property type="entry name" value="Winged helix-like DNA-binding domain superfamily/Winged helix DNA-binding domain"/>
    <property type="match status" value="1"/>
</dbReference>
<dbReference type="PROSITE" id="PS50995">
    <property type="entry name" value="HTH_MARR_2"/>
    <property type="match status" value="1"/>
</dbReference>
<reference evidence="5" key="1">
    <citation type="submission" date="2022-03" db="EMBL/GenBank/DDBJ databases">
        <authorList>
            <person name="Woo C.Y."/>
        </authorList>
    </citation>
    <scope>NUCLEOTIDE SEQUENCE</scope>
    <source>
        <strain evidence="5">CYS-02</strain>
    </source>
</reference>
<keyword evidence="1" id="KW-0805">Transcription regulation</keyword>
<organism evidence="5 6">
    <name type="scientific">Variovorax terrae</name>
    <dbReference type="NCBI Taxonomy" id="2923278"/>
    <lineage>
        <taxon>Bacteria</taxon>
        <taxon>Pseudomonadati</taxon>
        <taxon>Pseudomonadota</taxon>
        <taxon>Betaproteobacteria</taxon>
        <taxon>Burkholderiales</taxon>
        <taxon>Comamonadaceae</taxon>
        <taxon>Variovorax</taxon>
    </lineage>
</organism>
<evidence type="ECO:0000256" key="2">
    <source>
        <dbReference type="ARBA" id="ARBA00023125"/>
    </source>
</evidence>
<dbReference type="InterPro" id="IPR036390">
    <property type="entry name" value="WH_DNA-bd_sf"/>
</dbReference>
<dbReference type="PANTHER" id="PTHR35790:SF4">
    <property type="entry name" value="HTH-TYPE TRANSCRIPTIONAL REGULATOR PCHR"/>
    <property type="match status" value="1"/>
</dbReference>
<dbReference type="EMBL" id="JALGBI010000001">
    <property type="protein sequence ID" value="MCJ0762730.1"/>
    <property type="molecule type" value="Genomic_DNA"/>
</dbReference>
<dbReference type="InterPro" id="IPR052067">
    <property type="entry name" value="Metal_resp_HTH_trans_reg"/>
</dbReference>
<comment type="caution">
    <text evidence="5">The sequence shown here is derived from an EMBL/GenBank/DDBJ whole genome shotgun (WGS) entry which is preliminary data.</text>
</comment>
<accession>A0A9X1VST3</accession>
<protein>
    <submittedName>
        <fullName evidence="5">MarR family winged helix-turn-helix transcriptional regulator</fullName>
    </submittedName>
</protein>
<evidence type="ECO:0000313" key="6">
    <source>
        <dbReference type="Proteomes" id="UP001139447"/>
    </source>
</evidence>
<evidence type="ECO:0000256" key="1">
    <source>
        <dbReference type="ARBA" id="ARBA00023015"/>
    </source>
</evidence>
<dbReference type="GO" id="GO:0003677">
    <property type="term" value="F:DNA binding"/>
    <property type="evidence" value="ECO:0007669"/>
    <property type="project" value="UniProtKB-KW"/>
</dbReference>